<organism evidence="1 2">
    <name type="scientific">Pseudoxanthobacter soli DSM 19599</name>
    <dbReference type="NCBI Taxonomy" id="1123029"/>
    <lineage>
        <taxon>Bacteria</taxon>
        <taxon>Pseudomonadati</taxon>
        <taxon>Pseudomonadota</taxon>
        <taxon>Alphaproteobacteria</taxon>
        <taxon>Hyphomicrobiales</taxon>
        <taxon>Segnochrobactraceae</taxon>
        <taxon>Pseudoxanthobacter</taxon>
    </lineage>
</organism>
<gene>
    <name evidence="1" type="ORF">SAMN02745172_03673</name>
</gene>
<dbReference type="EMBL" id="FRXO01000009">
    <property type="protein sequence ID" value="SHO67011.1"/>
    <property type="molecule type" value="Genomic_DNA"/>
</dbReference>
<name>A0A1M7ZQ69_9HYPH</name>
<dbReference type="Proteomes" id="UP000186406">
    <property type="component" value="Unassembled WGS sequence"/>
</dbReference>
<evidence type="ECO:0000313" key="1">
    <source>
        <dbReference type="EMBL" id="SHO67011.1"/>
    </source>
</evidence>
<dbReference type="RefSeq" id="WP_073631395.1">
    <property type="nucleotide sequence ID" value="NZ_FRXO01000009.1"/>
</dbReference>
<protein>
    <submittedName>
        <fullName evidence="1">Uncharacterized protein</fullName>
    </submittedName>
</protein>
<evidence type="ECO:0000313" key="2">
    <source>
        <dbReference type="Proteomes" id="UP000186406"/>
    </source>
</evidence>
<dbReference type="STRING" id="1123029.SAMN02745172_03673"/>
<proteinExistence type="predicted"/>
<sequence length="152" mass="16271">MPTRRSLLPLLMLPLLPSAKAEEISCCQRGGALIVHPRRPAAPLSAQLDALIPLVHHAALGLALQSAWHCFTPNQDARMRSTLAWALDALRHNGFGEVRSAELKSARRGGGEEAARLIAMGAETKAARAMQASLLHVFAREPRAGKACASDL</sequence>
<dbReference type="OrthoDB" id="8448576at2"/>
<reference evidence="1 2" key="1">
    <citation type="submission" date="2016-12" db="EMBL/GenBank/DDBJ databases">
        <authorList>
            <person name="Song W.-J."/>
            <person name="Kurnit D.M."/>
        </authorList>
    </citation>
    <scope>NUCLEOTIDE SEQUENCE [LARGE SCALE GENOMIC DNA]</scope>
    <source>
        <strain evidence="1 2">DSM 19599</strain>
    </source>
</reference>
<accession>A0A1M7ZQ69</accession>
<keyword evidence="2" id="KW-1185">Reference proteome</keyword>
<dbReference type="AlphaFoldDB" id="A0A1M7ZQ69"/>